<keyword evidence="3" id="KW-1185">Reference proteome</keyword>
<dbReference type="VEuPathDB" id="AmoebaDB:ACA1_256490"/>
<dbReference type="InterPro" id="IPR022773">
    <property type="entry name" value="Siva"/>
</dbReference>
<dbReference type="Pfam" id="PF05458">
    <property type="entry name" value="Siva"/>
    <property type="match status" value="1"/>
</dbReference>
<evidence type="ECO:0000313" key="2">
    <source>
        <dbReference type="EMBL" id="ELR11510.1"/>
    </source>
</evidence>
<feature type="region of interest" description="Disordered" evidence="1">
    <location>
        <begin position="143"/>
        <end position="173"/>
    </location>
</feature>
<sequence>MKRRRAGDVAEGVEGEAAQGGAGFDTGARHYRDTKQVKNDLKAIQDAPTLTALMALGIDRDDAQERSWKVKAGQCAACLAGGGEDDASVLECSYCQRDICLACLQRCELCQQLFCPTCTTTNHELRQDRVLCLSCNTEDLKQMHDHQQQQQQQPQHAAHPDDQPQPMDEVPAQ</sequence>
<evidence type="ECO:0000256" key="1">
    <source>
        <dbReference type="SAM" id="MobiDB-lite"/>
    </source>
</evidence>
<feature type="region of interest" description="Disordered" evidence="1">
    <location>
        <begin position="1"/>
        <end position="28"/>
    </location>
</feature>
<accession>L8GEI4</accession>
<evidence type="ECO:0000313" key="3">
    <source>
        <dbReference type="Proteomes" id="UP000011083"/>
    </source>
</evidence>
<dbReference type="AlphaFoldDB" id="L8GEI4"/>
<gene>
    <name evidence="2" type="ORF">ACA1_256490</name>
</gene>
<feature type="compositionally biased region" description="Low complexity" evidence="1">
    <location>
        <begin position="148"/>
        <end position="157"/>
    </location>
</feature>
<name>L8GEI4_ACACF</name>
<dbReference type="Proteomes" id="UP000011083">
    <property type="component" value="Unassembled WGS sequence"/>
</dbReference>
<reference evidence="2 3" key="1">
    <citation type="journal article" date="2013" name="Genome Biol.">
        <title>Genome of Acanthamoeba castellanii highlights extensive lateral gene transfer and early evolution of tyrosine kinase signaling.</title>
        <authorList>
            <person name="Clarke M."/>
            <person name="Lohan A.J."/>
            <person name="Liu B."/>
            <person name="Lagkouvardos I."/>
            <person name="Roy S."/>
            <person name="Zafar N."/>
            <person name="Bertelli C."/>
            <person name="Schilde C."/>
            <person name="Kianianmomeni A."/>
            <person name="Burglin T.R."/>
            <person name="Frech C."/>
            <person name="Turcotte B."/>
            <person name="Kopec K.O."/>
            <person name="Synnott J.M."/>
            <person name="Choo C."/>
            <person name="Paponov I."/>
            <person name="Finkler A."/>
            <person name="Soon Heng Tan C."/>
            <person name="Hutchins A.P."/>
            <person name="Weinmeier T."/>
            <person name="Rattei T."/>
            <person name="Chu J.S."/>
            <person name="Gimenez G."/>
            <person name="Irimia M."/>
            <person name="Rigden D.J."/>
            <person name="Fitzpatrick D.A."/>
            <person name="Lorenzo-Morales J."/>
            <person name="Bateman A."/>
            <person name="Chiu C.H."/>
            <person name="Tang P."/>
            <person name="Hegemann P."/>
            <person name="Fromm H."/>
            <person name="Raoult D."/>
            <person name="Greub G."/>
            <person name="Miranda-Saavedra D."/>
            <person name="Chen N."/>
            <person name="Nash P."/>
            <person name="Ginger M.L."/>
            <person name="Horn M."/>
            <person name="Schaap P."/>
            <person name="Caler L."/>
            <person name="Loftus B."/>
        </authorList>
    </citation>
    <scope>NUCLEOTIDE SEQUENCE [LARGE SCALE GENOMIC DNA]</scope>
    <source>
        <strain evidence="2 3">Neff</strain>
    </source>
</reference>
<proteinExistence type="predicted"/>
<dbReference type="OrthoDB" id="60860at2759"/>
<dbReference type="KEGG" id="acan:ACA1_256490"/>
<organism evidence="2 3">
    <name type="scientific">Acanthamoeba castellanii (strain ATCC 30010 / Neff)</name>
    <dbReference type="NCBI Taxonomy" id="1257118"/>
    <lineage>
        <taxon>Eukaryota</taxon>
        <taxon>Amoebozoa</taxon>
        <taxon>Discosea</taxon>
        <taxon>Longamoebia</taxon>
        <taxon>Centramoebida</taxon>
        <taxon>Acanthamoebidae</taxon>
        <taxon>Acanthamoeba</taxon>
    </lineage>
</organism>
<dbReference type="GeneID" id="14912127"/>
<dbReference type="EMBL" id="KB008148">
    <property type="protein sequence ID" value="ELR11510.1"/>
    <property type="molecule type" value="Genomic_DNA"/>
</dbReference>
<dbReference type="RefSeq" id="XP_004333523.1">
    <property type="nucleotide sequence ID" value="XM_004333475.1"/>
</dbReference>
<protein>
    <submittedName>
        <fullName evidence="2">Uncharacterized protein</fullName>
    </submittedName>
</protein>